<name>A0AAE9SEH1_9GAMM</name>
<evidence type="ECO:0008006" key="4">
    <source>
        <dbReference type="Google" id="ProtNLM"/>
    </source>
</evidence>
<dbReference type="AlphaFoldDB" id="A0AAE9SEH1"/>
<keyword evidence="3" id="KW-1185">Reference proteome</keyword>
<reference evidence="2" key="1">
    <citation type="submission" date="2022-06" db="EMBL/GenBank/DDBJ databases">
        <title>Complete Genome of Aeromonas sp. Strain SOD01 Isolated from an Urban Freshwater Stream.</title>
        <authorList>
            <person name="Williams L.E."/>
            <person name="Brysgel T."/>
            <person name="Capestro E.M."/>
            <person name="Foltz G.V."/>
            <person name="Gardner A.E."/>
            <person name="Ingrassia J."/>
            <person name="Peterson E."/>
            <person name="Arruda J."/>
            <person name="Flaherty I."/>
            <person name="Hunt M."/>
            <person name="Pappas G."/>
            <person name="Ramsaran S."/>
            <person name="Rocha M."/>
        </authorList>
    </citation>
    <scope>NUCLEOTIDE SEQUENCE</scope>
    <source>
        <strain evidence="2">SOD01</strain>
    </source>
</reference>
<dbReference type="PROSITE" id="PS51257">
    <property type="entry name" value="PROKAR_LIPOPROTEIN"/>
    <property type="match status" value="1"/>
</dbReference>
<feature type="chain" id="PRO_5041985776" description="Lipoprotein" evidence="1">
    <location>
        <begin position="23"/>
        <end position="75"/>
    </location>
</feature>
<accession>A0AAE9SEH1</accession>
<evidence type="ECO:0000256" key="1">
    <source>
        <dbReference type="SAM" id="SignalP"/>
    </source>
</evidence>
<feature type="signal peptide" evidence="1">
    <location>
        <begin position="1"/>
        <end position="22"/>
    </location>
</feature>
<evidence type="ECO:0000313" key="2">
    <source>
        <dbReference type="EMBL" id="USV58417.1"/>
    </source>
</evidence>
<gene>
    <name evidence="2" type="ORF">NHF51_04470</name>
</gene>
<dbReference type="RefSeq" id="WP_252995719.1">
    <property type="nucleotide sequence ID" value="NZ_CP099717.1"/>
</dbReference>
<evidence type="ECO:0000313" key="3">
    <source>
        <dbReference type="Proteomes" id="UP001056890"/>
    </source>
</evidence>
<keyword evidence="1" id="KW-0732">Signal</keyword>
<proteinExistence type="predicted"/>
<dbReference type="Proteomes" id="UP001056890">
    <property type="component" value="Chromosome"/>
</dbReference>
<protein>
    <recommendedName>
        <fullName evidence="4">Lipoprotein</fullName>
    </recommendedName>
</protein>
<organism evidence="2 3">
    <name type="scientific">Aeromonas encheleia</name>
    <dbReference type="NCBI Taxonomy" id="73010"/>
    <lineage>
        <taxon>Bacteria</taxon>
        <taxon>Pseudomonadati</taxon>
        <taxon>Pseudomonadota</taxon>
        <taxon>Gammaproteobacteria</taxon>
        <taxon>Aeromonadales</taxon>
        <taxon>Aeromonadaceae</taxon>
        <taxon>Aeromonas</taxon>
    </lineage>
</organism>
<sequence>MMRNWKALLALCLALGALTGGCADIKEAGRTVGHTTRDVTREIGHTTRDVTRDVTREIGHGTRDTVKKVGDEISK</sequence>
<dbReference type="EMBL" id="CP099717">
    <property type="protein sequence ID" value="USV58417.1"/>
    <property type="molecule type" value="Genomic_DNA"/>
</dbReference>